<proteinExistence type="predicted"/>
<comment type="caution">
    <text evidence="1">The sequence shown here is derived from an EMBL/GenBank/DDBJ whole genome shotgun (WGS) entry which is preliminary data.</text>
</comment>
<protein>
    <submittedName>
        <fullName evidence="1">Uncharacterized protein</fullName>
    </submittedName>
</protein>
<sequence>MILYPARVTAGEGWLAARGLVRERRVRTDALVSVRCLGGVSQRLRLRDASGRRLEINPQVLLNNPELWHRFAKDADESAARGHLTCGATALRGISARIDRETALTVFKASGLD</sequence>
<name>A0ABV4SZL2_9ACTN</name>
<organism evidence="1 2">
    <name type="scientific">Streptomyces aureus</name>
    <dbReference type="NCBI Taxonomy" id="193461"/>
    <lineage>
        <taxon>Bacteria</taxon>
        <taxon>Bacillati</taxon>
        <taxon>Actinomycetota</taxon>
        <taxon>Actinomycetes</taxon>
        <taxon>Kitasatosporales</taxon>
        <taxon>Streptomycetaceae</taxon>
        <taxon>Streptomyces</taxon>
    </lineage>
</organism>
<evidence type="ECO:0000313" key="1">
    <source>
        <dbReference type="EMBL" id="MFA3843880.1"/>
    </source>
</evidence>
<reference evidence="1 2" key="1">
    <citation type="submission" date="2024-08" db="EMBL/GenBank/DDBJ databases">
        <title>Genome sequence of Streptomyces aureus CACIA-1.46HGO.</title>
        <authorList>
            <person name="Evangelista-Martinez Z."/>
        </authorList>
    </citation>
    <scope>NUCLEOTIDE SEQUENCE [LARGE SCALE GENOMIC DNA]</scope>
    <source>
        <strain evidence="1 2">CACIA-1.46HGO</strain>
    </source>
</reference>
<dbReference type="RefSeq" id="WP_372567658.1">
    <property type="nucleotide sequence ID" value="NZ_JBGOSP010000088.1"/>
</dbReference>
<evidence type="ECO:0000313" key="2">
    <source>
        <dbReference type="Proteomes" id="UP001571476"/>
    </source>
</evidence>
<gene>
    <name evidence="1" type="ORF">ACEG43_48805</name>
</gene>
<accession>A0ABV4SZL2</accession>
<keyword evidence="2" id="KW-1185">Reference proteome</keyword>
<dbReference type="EMBL" id="JBGOSP010000088">
    <property type="protein sequence ID" value="MFA3843880.1"/>
    <property type="molecule type" value="Genomic_DNA"/>
</dbReference>
<dbReference type="Proteomes" id="UP001571476">
    <property type="component" value="Unassembled WGS sequence"/>
</dbReference>